<feature type="compositionally biased region" description="Polar residues" evidence="1">
    <location>
        <begin position="18"/>
        <end position="30"/>
    </location>
</feature>
<reference evidence="3" key="1">
    <citation type="submission" date="2016-06" db="EMBL/GenBank/DDBJ databases">
        <title>Parallel loss of symbiosis genes in relatives of nitrogen-fixing non-legume Parasponia.</title>
        <authorList>
            <person name="Van Velzen R."/>
            <person name="Holmer R."/>
            <person name="Bu F."/>
            <person name="Rutten L."/>
            <person name="Van Zeijl A."/>
            <person name="Liu W."/>
            <person name="Santuari L."/>
            <person name="Cao Q."/>
            <person name="Sharma T."/>
            <person name="Shen D."/>
            <person name="Roswanjaya Y."/>
            <person name="Wardhani T."/>
            <person name="Kalhor M.S."/>
            <person name="Jansen J."/>
            <person name="Van den Hoogen J."/>
            <person name="Gungor B."/>
            <person name="Hartog M."/>
            <person name="Hontelez J."/>
            <person name="Verver J."/>
            <person name="Yang W.-C."/>
            <person name="Schijlen E."/>
            <person name="Repin R."/>
            <person name="Schilthuizen M."/>
            <person name="Schranz E."/>
            <person name="Heidstra R."/>
            <person name="Miyata K."/>
            <person name="Fedorova E."/>
            <person name="Kohlen W."/>
            <person name="Bisseling T."/>
            <person name="Smit S."/>
            <person name="Geurts R."/>
        </authorList>
    </citation>
    <scope>NUCLEOTIDE SEQUENCE [LARGE SCALE GENOMIC DNA]</scope>
    <source>
        <strain evidence="3">cv. RG33-2</strain>
    </source>
</reference>
<feature type="compositionally biased region" description="Basic and acidic residues" evidence="1">
    <location>
        <begin position="96"/>
        <end position="115"/>
    </location>
</feature>
<evidence type="ECO:0000313" key="3">
    <source>
        <dbReference type="Proteomes" id="UP000237000"/>
    </source>
</evidence>
<comment type="caution">
    <text evidence="2">The sequence shown here is derived from an EMBL/GenBank/DDBJ whole genome shotgun (WGS) entry which is preliminary data.</text>
</comment>
<protein>
    <submittedName>
        <fullName evidence="2">Uncharacterized protein</fullName>
    </submittedName>
</protein>
<feature type="region of interest" description="Disordered" evidence="1">
    <location>
        <begin position="69"/>
        <end position="115"/>
    </location>
</feature>
<evidence type="ECO:0000256" key="1">
    <source>
        <dbReference type="SAM" id="MobiDB-lite"/>
    </source>
</evidence>
<dbReference type="InParanoid" id="A0A2P5C7F6"/>
<feature type="non-terminal residue" evidence="2">
    <location>
        <position position="115"/>
    </location>
</feature>
<sequence>MVEFRTPEFIEQEKNKQQKTAQTEPKDSASTTIISTRLLEQIIQENRETKQEVQILKKLVLEIHNKIFGQEQGPGPATEQAGPSATLVEEEEVEIREEVEKEEHRKEKESTQTID</sequence>
<feature type="region of interest" description="Disordered" evidence="1">
    <location>
        <begin position="1"/>
        <end position="30"/>
    </location>
</feature>
<dbReference type="AlphaFoldDB" id="A0A2P5C7F6"/>
<accession>A0A2P5C7F6</accession>
<proteinExistence type="predicted"/>
<name>A0A2P5C7F6_TREOI</name>
<gene>
    <name evidence="2" type="ORF">TorRG33x02_294830</name>
</gene>
<feature type="compositionally biased region" description="Basic and acidic residues" evidence="1">
    <location>
        <begin position="1"/>
        <end position="16"/>
    </location>
</feature>
<evidence type="ECO:0000313" key="2">
    <source>
        <dbReference type="EMBL" id="PON56963.1"/>
    </source>
</evidence>
<organism evidence="2 3">
    <name type="scientific">Trema orientale</name>
    <name type="common">Charcoal tree</name>
    <name type="synonym">Celtis orientalis</name>
    <dbReference type="NCBI Taxonomy" id="63057"/>
    <lineage>
        <taxon>Eukaryota</taxon>
        <taxon>Viridiplantae</taxon>
        <taxon>Streptophyta</taxon>
        <taxon>Embryophyta</taxon>
        <taxon>Tracheophyta</taxon>
        <taxon>Spermatophyta</taxon>
        <taxon>Magnoliopsida</taxon>
        <taxon>eudicotyledons</taxon>
        <taxon>Gunneridae</taxon>
        <taxon>Pentapetalae</taxon>
        <taxon>rosids</taxon>
        <taxon>fabids</taxon>
        <taxon>Rosales</taxon>
        <taxon>Cannabaceae</taxon>
        <taxon>Trema</taxon>
    </lineage>
</organism>
<keyword evidence="3" id="KW-1185">Reference proteome</keyword>
<dbReference type="Proteomes" id="UP000237000">
    <property type="component" value="Unassembled WGS sequence"/>
</dbReference>
<dbReference type="EMBL" id="JXTC01000402">
    <property type="protein sequence ID" value="PON56963.1"/>
    <property type="molecule type" value="Genomic_DNA"/>
</dbReference>